<reference evidence="7 8" key="2">
    <citation type="submission" date="2018-11" db="EMBL/GenBank/DDBJ databases">
        <authorList>
            <consortium name="Pathogen Informatics"/>
        </authorList>
    </citation>
    <scope>NUCLEOTIDE SEQUENCE [LARGE SCALE GENOMIC DNA]</scope>
</reference>
<dbReference type="InterPro" id="IPR057085">
    <property type="entry name" value="Ig_Irg-7"/>
</dbReference>
<name>A0A158QZZ2_NIPBR</name>
<dbReference type="InterPro" id="IPR036465">
    <property type="entry name" value="vWFA_dom_sf"/>
</dbReference>
<dbReference type="PROSITE" id="PS00022">
    <property type="entry name" value="EGF_1"/>
    <property type="match status" value="2"/>
</dbReference>
<dbReference type="SUPFAM" id="SSF56436">
    <property type="entry name" value="C-type lectin-like"/>
    <property type="match status" value="1"/>
</dbReference>
<evidence type="ECO:0000256" key="2">
    <source>
        <dbReference type="ARBA" id="ARBA00022525"/>
    </source>
</evidence>
<accession>A0A158QZZ2</accession>
<dbReference type="PROSITE" id="PS50041">
    <property type="entry name" value="C_TYPE_LECTIN_2"/>
    <property type="match status" value="1"/>
</dbReference>
<gene>
    <name evidence="7" type="ORF">NBR_LOCUS10941</name>
</gene>
<dbReference type="Proteomes" id="UP000271162">
    <property type="component" value="Unassembled WGS sequence"/>
</dbReference>
<dbReference type="SMART" id="SM00034">
    <property type="entry name" value="CLECT"/>
    <property type="match status" value="1"/>
</dbReference>
<evidence type="ECO:0000256" key="4">
    <source>
        <dbReference type="PROSITE-ProRule" id="PRU00076"/>
    </source>
</evidence>
<dbReference type="OMA" id="EFTITHM"/>
<keyword evidence="3" id="KW-0732">Signal</keyword>
<dbReference type="CDD" id="cd00054">
    <property type="entry name" value="EGF_CA"/>
    <property type="match status" value="1"/>
</dbReference>
<dbReference type="InterPro" id="IPR001304">
    <property type="entry name" value="C-type_lectin-like"/>
</dbReference>
<dbReference type="SUPFAM" id="SSF53300">
    <property type="entry name" value="vWA-like"/>
    <property type="match status" value="1"/>
</dbReference>
<protein>
    <submittedName>
        <fullName evidence="9">EGF-like domain-containing protein</fullName>
    </submittedName>
</protein>
<keyword evidence="4" id="KW-1015">Disulfide bond</keyword>
<dbReference type="InterPro" id="IPR006582">
    <property type="entry name" value="MD_domain"/>
</dbReference>
<dbReference type="Gene3D" id="3.10.100.10">
    <property type="entry name" value="Mannose-Binding Protein A, subunit A"/>
    <property type="match status" value="1"/>
</dbReference>
<feature type="disulfide bond" evidence="4">
    <location>
        <begin position="178"/>
        <end position="187"/>
    </location>
</feature>
<dbReference type="SMART" id="SM00604">
    <property type="entry name" value="MD"/>
    <property type="match status" value="1"/>
</dbReference>
<evidence type="ECO:0000259" key="5">
    <source>
        <dbReference type="PROSITE" id="PS50026"/>
    </source>
</evidence>
<evidence type="ECO:0000313" key="9">
    <source>
        <dbReference type="WBParaSite" id="NBR_0001094001-mRNA-1"/>
    </source>
</evidence>
<dbReference type="InterPro" id="IPR056861">
    <property type="entry name" value="HMCN1-like_VWA"/>
</dbReference>
<reference evidence="9" key="1">
    <citation type="submission" date="2016-04" db="UniProtKB">
        <authorList>
            <consortium name="WormBaseParasite"/>
        </authorList>
    </citation>
    <scope>IDENTIFICATION</scope>
</reference>
<proteinExistence type="predicted"/>
<dbReference type="SMART" id="SM00181">
    <property type="entry name" value="EGF"/>
    <property type="match status" value="2"/>
</dbReference>
<dbReference type="Pfam" id="PF25106">
    <property type="entry name" value="VWA_4"/>
    <property type="match status" value="1"/>
</dbReference>
<keyword evidence="4" id="KW-0245">EGF-like domain</keyword>
<comment type="subcellular location">
    <subcellularLocation>
        <location evidence="1">Secreted</location>
    </subcellularLocation>
</comment>
<dbReference type="PANTHER" id="PTHR47324">
    <property type="entry name" value="PROTEIN IRG-7-RELATED"/>
    <property type="match status" value="1"/>
</dbReference>
<dbReference type="InterPro" id="IPR000742">
    <property type="entry name" value="EGF"/>
</dbReference>
<dbReference type="InterPro" id="IPR016187">
    <property type="entry name" value="CTDL_fold"/>
</dbReference>
<dbReference type="PROSITE" id="PS50026">
    <property type="entry name" value="EGF_3"/>
    <property type="match status" value="2"/>
</dbReference>
<dbReference type="WBParaSite" id="NBR_0001094001-mRNA-1">
    <property type="protein sequence ID" value="NBR_0001094001-mRNA-1"/>
    <property type="gene ID" value="NBR_0001094001"/>
</dbReference>
<evidence type="ECO:0000256" key="1">
    <source>
        <dbReference type="ARBA" id="ARBA00004613"/>
    </source>
</evidence>
<feature type="domain" description="C-type lectin" evidence="6">
    <location>
        <begin position="891"/>
        <end position="1013"/>
    </location>
</feature>
<dbReference type="Gene3D" id="2.10.25.10">
    <property type="entry name" value="Laminin"/>
    <property type="match status" value="2"/>
</dbReference>
<keyword evidence="8" id="KW-1185">Reference proteome</keyword>
<dbReference type="InterPro" id="IPR053295">
    <property type="entry name" value="Innate_immunity_reg"/>
</dbReference>
<dbReference type="Pfam" id="PF24415">
    <property type="entry name" value="Ig_Irg-7"/>
    <property type="match status" value="3"/>
</dbReference>
<feature type="disulfide bond" evidence="4">
    <location>
        <begin position="592"/>
        <end position="601"/>
    </location>
</feature>
<dbReference type="Pfam" id="PF00059">
    <property type="entry name" value="Lectin_C"/>
    <property type="match status" value="1"/>
</dbReference>
<feature type="domain" description="EGF-like" evidence="5">
    <location>
        <begin position="568"/>
        <end position="602"/>
    </location>
</feature>
<evidence type="ECO:0000313" key="8">
    <source>
        <dbReference type="Proteomes" id="UP000271162"/>
    </source>
</evidence>
<evidence type="ECO:0000256" key="3">
    <source>
        <dbReference type="ARBA" id="ARBA00022729"/>
    </source>
</evidence>
<dbReference type="STRING" id="27835.A0A158QZZ2"/>
<evidence type="ECO:0000259" key="6">
    <source>
        <dbReference type="PROSITE" id="PS50041"/>
    </source>
</evidence>
<dbReference type="InterPro" id="IPR016186">
    <property type="entry name" value="C-type_lectin-like/link_sf"/>
</dbReference>
<dbReference type="CDD" id="cd00037">
    <property type="entry name" value="CLECT"/>
    <property type="match status" value="1"/>
</dbReference>
<feature type="domain" description="EGF-like" evidence="5">
    <location>
        <begin position="155"/>
        <end position="188"/>
    </location>
</feature>
<dbReference type="SUPFAM" id="SSF57196">
    <property type="entry name" value="EGF/Laminin"/>
    <property type="match status" value="1"/>
</dbReference>
<dbReference type="PROSITE" id="PS01186">
    <property type="entry name" value="EGF_2"/>
    <property type="match status" value="2"/>
</dbReference>
<dbReference type="PANTHER" id="PTHR47324:SF1">
    <property type="entry name" value="EGF-LIKE DOMAIN-CONTAINING PROTEIN-RELATED"/>
    <property type="match status" value="1"/>
</dbReference>
<organism evidence="9">
    <name type="scientific">Nippostrongylus brasiliensis</name>
    <name type="common">Rat hookworm</name>
    <dbReference type="NCBI Taxonomy" id="27835"/>
    <lineage>
        <taxon>Eukaryota</taxon>
        <taxon>Metazoa</taxon>
        <taxon>Ecdysozoa</taxon>
        <taxon>Nematoda</taxon>
        <taxon>Chromadorea</taxon>
        <taxon>Rhabditida</taxon>
        <taxon>Rhabditina</taxon>
        <taxon>Rhabditomorpha</taxon>
        <taxon>Strongyloidea</taxon>
        <taxon>Heligmosomidae</taxon>
        <taxon>Nippostrongylus</taxon>
    </lineage>
</organism>
<evidence type="ECO:0000313" key="7">
    <source>
        <dbReference type="EMBL" id="VDL74530.1"/>
    </source>
</evidence>
<keyword evidence="2" id="KW-0964">Secreted</keyword>
<dbReference type="Gene3D" id="3.40.50.410">
    <property type="entry name" value="von Willebrand factor, type A domain"/>
    <property type="match status" value="1"/>
</dbReference>
<dbReference type="EMBL" id="UYSL01020419">
    <property type="protein sequence ID" value="VDL74530.1"/>
    <property type="molecule type" value="Genomic_DNA"/>
</dbReference>
<comment type="caution">
    <text evidence="4">Lacks conserved residue(s) required for the propagation of feature annotation.</text>
</comment>
<sequence length="1808" mass="199567">MTLQGGFILGQGYDLERSDYPNTRFTYYQRSSPMTVHVNRNRSPGSLTAISFVGESNAFSRPKLLGKRYNCAYEYIFESFYCEAKGYYYAQVEGISFQGYNFRRILPFNCIVDPTPTVAPTTTPAPTQPARCQNGGVLVTNLDGSTYCYCTGLFSGTNCQTRLCSNGGTTTALNTCLCADGYDGQHCENVVCSDSPNSDFNANQPTLTFVIRARTQLNDVIEQVIAAASAVVNELNFDPDYIKAYVLVLFNNNKLLLSQTYGTFDEMQVDLIKAEHSGDDSGNCTDAVFSNVAAALQRYLTYNSPVYVITDALPNDFDAAETVFHLDSYFRVPFMYQHMINTIYRSQLLLSNDLTICSNQNVYNPVSIDVAVEQLVIIATGKNLGLVLTSPDGDASYTDLIYSDGTNYIWTKNGPYTGNWFVNVWTSDQTAGCNFKVLQKFYNNKVTISQQYDLFWGMSPRLDSDSPVLQPQYGLEMSVVVRLEGFQLTSPPEHIQPFLSVRAIRDDRPTTVYSSNGIWRDGCRYKFYFPPLTCQVPNEILYFNFFVLDSLGFSVQRAGTMYCVYEQPTPQPPDHYCQNGGIMNAANTTCFCPPGYTGTYCQQVECYNGGTPAGSNCRCAVGWTGAFCEIAKCVHQSPSPDFWRTNVDMVFILELTQQAHAQVYYLSQGFADLIRDIQSQQPNWITRFVVAGYNSTWADILHVSPSSDPSGVIDFVNQLALDAPTDTGCIVQLWKALDQVSAMVRKGSYLEIFTASPQLQTRDDSPYTAYDIERSKSLRANAFINAFEKGYACSATDSDFAYLSAFTYSTTGYNYPIHPLDLTNVHEKCCSGAENDSDAIFVWNRLLAIQAGLYRTNAGSPQETMTIISDPITGWDVLEIRKACDQGWDEVQQYCMLFVVKAATFNDAVKYCHEANGILVDDLSQEKNNYLLGEAAGFDFWLGLSNINNTGYVWDRPDGVPALPLSTPTFWVNGVAPTYDANKECVYWDSSQDKTASTWTPVSCGVQKPFICQKHRYNVDNSPNVIGDLDVPAGKWYATVSVAFSASTPTSCFVEARVQSDLQRDSNFSANNRIISYVHSLDNANRSPILTHALLNDAYNGTFYNAATYAQRVGCSYPWMSQTFSCPNSGNLNNEFTITHMGEDEFGNLFQRVTYAHCSKETITCNGGVRWNGFCVCTEYWTEVCLPPTSVTFSPNAKTFVLVVEVTTRNKPFIDSLIANLGSIVSTTIQQYPSWFSNYALVTYDSTGVKFQYFQYSTINALVLGLNSNAANPSDPGTCSMQLYGALKVALSSNYVQYPNSEVFVATSAGVNDGAIRTDVVELIGDVQAHFTYMYNSASDCGVTPTDGSLTQTTRLAYASSGNVLFTPTSGFSQMFSVYLPTLWGSYVLTNPTGHQNFQCSTPNDWYVEVDYSTSVIYVTTMTTYGTLGVIDPIREHIEPAVLYKSNYTKVYSIEVSGFPGVYTLSLVSPGDCYVHVYAVGGAKVYYDFAETTPSDPTASHTDGMYGSPEVGVKNVLTLHSASDSGTVLKQVELFNPDTLTTLMRSPLYRRMNCSYEYYSDPFVCNSEAIAMFVYGEDDRRQPFRRQELTYCSKYDNPAIITTTPRMTMSPGTTTTPTPPSPIAFDMVVVIDVSKAATFNYDDEYARVAVVPVFGDAALGPLVIANLNAIGSSAVLQGYFDQTKAFNDFDSVGQYLAQSLGAITTADFKNAGYRTGINHHLILYITSTSGFTDQPLPLAQGILQSGDYGIITVGYGPGIADKDAMQNIAGGASCSFYGASLPSLRDLVQPVQELIKTAAQNGGKYCGN</sequence>